<dbReference type="InParanoid" id="A0A3N4KHY0"/>
<organism evidence="2 3">
    <name type="scientific">Morchella conica CCBAS932</name>
    <dbReference type="NCBI Taxonomy" id="1392247"/>
    <lineage>
        <taxon>Eukaryota</taxon>
        <taxon>Fungi</taxon>
        <taxon>Dikarya</taxon>
        <taxon>Ascomycota</taxon>
        <taxon>Pezizomycotina</taxon>
        <taxon>Pezizomycetes</taxon>
        <taxon>Pezizales</taxon>
        <taxon>Morchellaceae</taxon>
        <taxon>Morchella</taxon>
    </lineage>
</organism>
<evidence type="ECO:0008006" key="4">
    <source>
        <dbReference type="Google" id="ProtNLM"/>
    </source>
</evidence>
<keyword evidence="1" id="KW-0732">Signal</keyword>
<dbReference type="EMBL" id="ML119145">
    <property type="protein sequence ID" value="RPB10167.1"/>
    <property type="molecule type" value="Genomic_DNA"/>
</dbReference>
<proteinExistence type="predicted"/>
<keyword evidence="3" id="KW-1185">Reference proteome</keyword>
<feature type="chain" id="PRO_5018072881" description="Fungal N-terminal domain-containing protein" evidence="1">
    <location>
        <begin position="17"/>
        <end position="288"/>
    </location>
</feature>
<evidence type="ECO:0000256" key="1">
    <source>
        <dbReference type="SAM" id="SignalP"/>
    </source>
</evidence>
<evidence type="ECO:0000313" key="3">
    <source>
        <dbReference type="Proteomes" id="UP000277580"/>
    </source>
</evidence>
<dbReference type="AlphaFoldDB" id="A0A3N4KHY0"/>
<gene>
    <name evidence="2" type="ORF">P167DRAFT_547489</name>
</gene>
<dbReference type="Proteomes" id="UP000277580">
    <property type="component" value="Unassembled WGS sequence"/>
</dbReference>
<reference evidence="2 3" key="1">
    <citation type="journal article" date="2018" name="Nat. Ecol. Evol.">
        <title>Pezizomycetes genomes reveal the molecular basis of ectomycorrhizal truffle lifestyle.</title>
        <authorList>
            <person name="Murat C."/>
            <person name="Payen T."/>
            <person name="Noel B."/>
            <person name="Kuo A."/>
            <person name="Morin E."/>
            <person name="Chen J."/>
            <person name="Kohler A."/>
            <person name="Krizsan K."/>
            <person name="Balestrini R."/>
            <person name="Da Silva C."/>
            <person name="Montanini B."/>
            <person name="Hainaut M."/>
            <person name="Levati E."/>
            <person name="Barry K.W."/>
            <person name="Belfiori B."/>
            <person name="Cichocki N."/>
            <person name="Clum A."/>
            <person name="Dockter R.B."/>
            <person name="Fauchery L."/>
            <person name="Guy J."/>
            <person name="Iotti M."/>
            <person name="Le Tacon F."/>
            <person name="Lindquist E.A."/>
            <person name="Lipzen A."/>
            <person name="Malagnac F."/>
            <person name="Mello A."/>
            <person name="Molinier V."/>
            <person name="Miyauchi S."/>
            <person name="Poulain J."/>
            <person name="Riccioni C."/>
            <person name="Rubini A."/>
            <person name="Sitrit Y."/>
            <person name="Splivallo R."/>
            <person name="Traeger S."/>
            <person name="Wang M."/>
            <person name="Zifcakova L."/>
            <person name="Wipf D."/>
            <person name="Zambonelli A."/>
            <person name="Paolocci F."/>
            <person name="Nowrousian M."/>
            <person name="Ottonello S."/>
            <person name="Baldrian P."/>
            <person name="Spatafora J.W."/>
            <person name="Henrissat B."/>
            <person name="Nagy L.G."/>
            <person name="Aury J.M."/>
            <person name="Wincker P."/>
            <person name="Grigoriev I.V."/>
            <person name="Bonfante P."/>
            <person name="Martin F.M."/>
        </authorList>
    </citation>
    <scope>NUCLEOTIDE SEQUENCE [LARGE SCALE GENOMIC DNA]</scope>
    <source>
        <strain evidence="2 3">CCBAS932</strain>
    </source>
</reference>
<evidence type="ECO:0000313" key="2">
    <source>
        <dbReference type="EMBL" id="RPB10167.1"/>
    </source>
</evidence>
<feature type="signal peptide" evidence="1">
    <location>
        <begin position="1"/>
        <end position="16"/>
    </location>
</feature>
<dbReference type="OrthoDB" id="5379258at2759"/>
<sequence length="288" mass="32520">MDPVGLTVGLLTTVAALVCKVHEMIAQAEIAGDQFKDLQCEFMRAEEGLKCLKTIFETSTLRPADVDEYRNKVDGFSKNLKNVQTQLEQIHSNLNSRSFFKRYAQKRELMDGELARLKTIVVDFNSSLTYLATTYSCVVGNRNHAYAKAANEKLTRIESQLNKLEFKTEKNLQSIRVDIDLNLQYVAQAMQQLQEVPEYSEPLPKYEKHKPMYILIDKDTPGAVTPYTTPSTPRVILDSALRMPLDPGPLSDEAFRASGWYVTWGLQGAHEAQNESWNTHALQQASAV</sequence>
<name>A0A3N4KHY0_9PEZI</name>
<protein>
    <recommendedName>
        <fullName evidence="4">Fungal N-terminal domain-containing protein</fullName>
    </recommendedName>
</protein>
<accession>A0A3N4KHY0</accession>